<proteinExistence type="predicted"/>
<dbReference type="InterPro" id="IPR048382">
    <property type="entry name" value="BCAS3_WD40"/>
</dbReference>
<feature type="compositionally biased region" description="Basic and acidic residues" evidence="1">
    <location>
        <begin position="268"/>
        <end position="280"/>
    </location>
</feature>
<dbReference type="GO" id="GO:0006914">
    <property type="term" value="P:autophagy"/>
    <property type="evidence" value="ECO:0007669"/>
    <property type="project" value="InterPro"/>
</dbReference>
<feature type="region of interest" description="Disordered" evidence="1">
    <location>
        <begin position="1"/>
        <end position="52"/>
    </location>
</feature>
<dbReference type="PANTHER" id="PTHR13268:SF0">
    <property type="entry name" value="BCAS3 MICROTUBULE ASSOCIATED CELL MIGRATION FACTOR"/>
    <property type="match status" value="1"/>
</dbReference>
<dbReference type="Pfam" id="PF21034">
    <property type="entry name" value="BCAS3_WD40"/>
    <property type="match status" value="1"/>
</dbReference>
<feature type="region of interest" description="Disordered" evidence="1">
    <location>
        <begin position="1335"/>
        <end position="1369"/>
    </location>
</feature>
<feature type="region of interest" description="Disordered" evidence="1">
    <location>
        <begin position="589"/>
        <end position="610"/>
    </location>
</feature>
<evidence type="ECO:0000256" key="1">
    <source>
        <dbReference type="SAM" id="MobiDB-lite"/>
    </source>
</evidence>
<feature type="compositionally biased region" description="Polar residues" evidence="1">
    <location>
        <begin position="788"/>
        <end position="799"/>
    </location>
</feature>
<dbReference type="GO" id="GO:0042594">
    <property type="term" value="P:response to starvation"/>
    <property type="evidence" value="ECO:0007669"/>
    <property type="project" value="TreeGrafter"/>
</dbReference>
<feature type="region of interest" description="Disordered" evidence="1">
    <location>
        <begin position="727"/>
        <end position="800"/>
    </location>
</feature>
<dbReference type="EMBL" id="KN817687">
    <property type="protein sequence ID" value="KJA14263.1"/>
    <property type="molecule type" value="Genomic_DNA"/>
</dbReference>
<feature type="region of interest" description="Disordered" evidence="1">
    <location>
        <begin position="631"/>
        <end position="668"/>
    </location>
</feature>
<dbReference type="OMA" id="VLPMYPN"/>
<organism evidence="3 4">
    <name type="scientific">Hypholoma sublateritium (strain FD-334 SS-4)</name>
    <dbReference type="NCBI Taxonomy" id="945553"/>
    <lineage>
        <taxon>Eukaryota</taxon>
        <taxon>Fungi</taxon>
        <taxon>Dikarya</taxon>
        <taxon>Basidiomycota</taxon>
        <taxon>Agaricomycotina</taxon>
        <taxon>Agaricomycetes</taxon>
        <taxon>Agaricomycetidae</taxon>
        <taxon>Agaricales</taxon>
        <taxon>Agaricineae</taxon>
        <taxon>Strophariaceae</taxon>
        <taxon>Hypholoma</taxon>
    </lineage>
</organism>
<keyword evidence="4" id="KW-1185">Reference proteome</keyword>
<protein>
    <recommendedName>
        <fullName evidence="2">BCAS3 WD40 domain-containing protein</fullName>
    </recommendedName>
</protein>
<dbReference type="InterPro" id="IPR045142">
    <property type="entry name" value="BCAS3-like"/>
</dbReference>
<feature type="compositionally biased region" description="Low complexity" evidence="1">
    <location>
        <begin position="777"/>
        <end position="787"/>
    </location>
</feature>
<dbReference type="STRING" id="945553.A0A0D2LTW0"/>
<feature type="region of interest" description="Disordered" evidence="1">
    <location>
        <begin position="1424"/>
        <end position="1445"/>
    </location>
</feature>
<evidence type="ECO:0000259" key="2">
    <source>
        <dbReference type="Pfam" id="PF21034"/>
    </source>
</evidence>
<dbReference type="PANTHER" id="PTHR13268">
    <property type="entry name" value="BREAST CARCINOMA AMPLIFIED SEQUENCE 3"/>
    <property type="match status" value="1"/>
</dbReference>
<dbReference type="InterPro" id="IPR015943">
    <property type="entry name" value="WD40/YVTN_repeat-like_dom_sf"/>
</dbReference>
<feature type="region of interest" description="Disordered" evidence="1">
    <location>
        <begin position="254"/>
        <end position="330"/>
    </location>
</feature>
<feature type="domain" description="BCAS3 WD40" evidence="2">
    <location>
        <begin position="888"/>
        <end position="948"/>
    </location>
</feature>
<dbReference type="Proteomes" id="UP000054270">
    <property type="component" value="Unassembled WGS sequence"/>
</dbReference>
<feature type="compositionally biased region" description="Low complexity" evidence="1">
    <location>
        <begin position="188"/>
        <end position="203"/>
    </location>
</feature>
<accession>A0A0D2LTW0</accession>
<feature type="compositionally biased region" description="Pro residues" evidence="1">
    <location>
        <begin position="39"/>
        <end position="50"/>
    </location>
</feature>
<gene>
    <name evidence="3" type="ORF">HYPSUDRAFT_220562</name>
</gene>
<sequence>MPSRSSRNNNARKHAATTRGIEPHQPQPSTQRLTSPSLPFSPPTHLPTPLPEEYIPVSAPALGLLNFAPSAGTDESNDVALSRLIDFDTPTPPPQPFSPLQEGAAYDVEASLFTEDSGESTYRSPPYREARLPEESPPPLPVLPRYHQGFAGSGEEVQEEVWGDGSTRGHTFTRSPAPAPGNTHILYPSSSSRSTSPGVASSPFDSLSRTIRGYVPSAAPSAPRVSRPISYAHFSGSPVPSASQVAVPLYAADQARASPRPRAPPPVERQEFEREYERAGAGEGEGAYYGYGYPASPPPPHPAAMASPVPARPRGPGPQHQGHQRQHSTPGRFIGSGLAQAIRRGAAAGAGVVAARGVHSAAASPGRAHAGEVPGRGEEHRVLWARWDFLNGRRVLLIAYPTGLQMWDCADLSALREVFDLNLGATEWALMLGGAETGGQKVRVVHAGVLPWNEGAEKDALREQRPLLGILLESADEDEREQEAQSVFVVYSLRTHQIAKMRPLHGFASTFIANENFIVIGTTTPPNLHILSSTTFHTLHIITAAQLEPYSTPPMTHTTPSAISITNAISNTAQSTSVSLGLSIDTNTTNSTTASTSGKASPDAPPEAPRPVFALSHRLLAYASPSAVSSPLQAAAGSGSSSTKAANRLSSSSAGSAPSGTPSSLSSSPFGGLGKITNMSQADVGHAALKVGESVFSGMKFLGGMALEAAKSRVGAVGPEGRVGAFGSPGTRTVGDAGLAGSPGGGRIVSRSAPDENSAVGEVARRERGHALAPWEQQQSSPSSPNPHLTTVAPSTRPTGASGHYVTVVDLAPLLRGAPGAVPIRVDEFNASRSQPVADVSFARDGTSVAAVLRDGHAVRVFKLQPAPGVLRAARGTGVDALDGARRAAHVYDLYRGRTSAIVEGVDWAGDGRWLAVGTRNRTVHVFGVNPYGGKPDVRSHVEGRVRNVEVIEPRLEKVQALVRLRGVKAGTEQTRAPLAFTFISPADVASAPNLAFPFAPPPITNSPTFSPPKLTRGTNYQDILIFDPVDGVLSLRRLTIDKQPVKEQGLGASMHALGVTSISLPGMSGAGRLSSSPGGRTSEAAAVAGIRTGEPAMELVVKEGVEATWDLKRARDVGEIKTPVMPKGREGPRGVPAADWLAEGEITTCSSSTRVLPRSLYLSHQFSFHTLGEDYHALIRRYQFDISGTKIEVRKVVEISAYTSGGGESAFVEGFSSPRDIRRVSSSFDEPIASAISGSFDSSNLPTILPMYPNGVPGSKPKSFRSSIPIRTMAGIGDGMSEGIGRIRREMHKARSPQLGPRADNSLTGAVPLEFDEEDEDFVSRDALDVPAYALGQGDSSTSRGTSRDGLGAGSTATLGTPQDGNTQHLAMMDADVVGAMEEDLWDGWDKQDKLAVEEAEQFHDLADIAAIEEERSAVRVPVLPSAPQVKSAGKREGRAKRRG</sequence>
<evidence type="ECO:0000313" key="4">
    <source>
        <dbReference type="Proteomes" id="UP000054270"/>
    </source>
</evidence>
<dbReference type="OrthoDB" id="25778at2759"/>
<dbReference type="SUPFAM" id="SSF82171">
    <property type="entry name" value="DPP6 N-terminal domain-like"/>
    <property type="match status" value="1"/>
</dbReference>
<evidence type="ECO:0000313" key="3">
    <source>
        <dbReference type="EMBL" id="KJA14263.1"/>
    </source>
</evidence>
<reference evidence="4" key="1">
    <citation type="submission" date="2014-04" db="EMBL/GenBank/DDBJ databases">
        <title>Evolutionary Origins and Diversification of the Mycorrhizal Mutualists.</title>
        <authorList>
            <consortium name="DOE Joint Genome Institute"/>
            <consortium name="Mycorrhizal Genomics Consortium"/>
            <person name="Kohler A."/>
            <person name="Kuo A."/>
            <person name="Nagy L.G."/>
            <person name="Floudas D."/>
            <person name="Copeland A."/>
            <person name="Barry K.W."/>
            <person name="Cichocki N."/>
            <person name="Veneault-Fourrey C."/>
            <person name="LaButti K."/>
            <person name="Lindquist E.A."/>
            <person name="Lipzen A."/>
            <person name="Lundell T."/>
            <person name="Morin E."/>
            <person name="Murat C."/>
            <person name="Riley R."/>
            <person name="Ohm R."/>
            <person name="Sun H."/>
            <person name="Tunlid A."/>
            <person name="Henrissat B."/>
            <person name="Grigoriev I.V."/>
            <person name="Hibbett D.S."/>
            <person name="Martin F."/>
        </authorList>
    </citation>
    <scope>NUCLEOTIDE SEQUENCE [LARGE SCALE GENOMIC DNA]</scope>
    <source>
        <strain evidence="4">FD-334 SS-4</strain>
    </source>
</reference>
<name>A0A0D2LTW0_HYPSF</name>
<dbReference type="Gene3D" id="2.130.10.10">
    <property type="entry name" value="YVTN repeat-like/Quinoprotein amine dehydrogenase"/>
    <property type="match status" value="1"/>
</dbReference>
<dbReference type="GO" id="GO:0005737">
    <property type="term" value="C:cytoplasm"/>
    <property type="evidence" value="ECO:0007669"/>
    <property type="project" value="TreeGrafter"/>
</dbReference>
<feature type="region of interest" description="Disordered" evidence="1">
    <location>
        <begin position="107"/>
        <end position="206"/>
    </location>
</feature>